<organism evidence="1 2">
    <name type="scientific">Catharanthus roseus</name>
    <name type="common">Madagascar periwinkle</name>
    <name type="synonym">Vinca rosea</name>
    <dbReference type="NCBI Taxonomy" id="4058"/>
    <lineage>
        <taxon>Eukaryota</taxon>
        <taxon>Viridiplantae</taxon>
        <taxon>Streptophyta</taxon>
        <taxon>Embryophyta</taxon>
        <taxon>Tracheophyta</taxon>
        <taxon>Spermatophyta</taxon>
        <taxon>Magnoliopsida</taxon>
        <taxon>eudicotyledons</taxon>
        <taxon>Gunneridae</taxon>
        <taxon>Pentapetalae</taxon>
        <taxon>asterids</taxon>
        <taxon>lamiids</taxon>
        <taxon>Gentianales</taxon>
        <taxon>Apocynaceae</taxon>
        <taxon>Rauvolfioideae</taxon>
        <taxon>Vinceae</taxon>
        <taxon>Catharanthinae</taxon>
        <taxon>Catharanthus</taxon>
    </lineage>
</organism>
<comment type="caution">
    <text evidence="1">The sequence shown here is derived from an EMBL/GenBank/DDBJ whole genome shotgun (WGS) entry which is preliminary data.</text>
</comment>
<evidence type="ECO:0000313" key="1">
    <source>
        <dbReference type="EMBL" id="KAI5683593.1"/>
    </source>
</evidence>
<reference evidence="2" key="1">
    <citation type="journal article" date="2023" name="Nat. Plants">
        <title>Single-cell RNA sequencing provides a high-resolution roadmap for understanding the multicellular compartmentation of specialized metabolism.</title>
        <authorList>
            <person name="Sun S."/>
            <person name="Shen X."/>
            <person name="Li Y."/>
            <person name="Li Y."/>
            <person name="Wang S."/>
            <person name="Li R."/>
            <person name="Zhang H."/>
            <person name="Shen G."/>
            <person name="Guo B."/>
            <person name="Wei J."/>
            <person name="Xu J."/>
            <person name="St-Pierre B."/>
            <person name="Chen S."/>
            <person name="Sun C."/>
        </authorList>
    </citation>
    <scope>NUCLEOTIDE SEQUENCE [LARGE SCALE GENOMIC DNA]</scope>
</reference>
<proteinExistence type="predicted"/>
<protein>
    <submittedName>
        <fullName evidence="1">Uncharacterized protein</fullName>
    </submittedName>
</protein>
<dbReference type="Proteomes" id="UP001060085">
    <property type="component" value="Linkage Group LG01"/>
</dbReference>
<evidence type="ECO:0000313" key="2">
    <source>
        <dbReference type="Proteomes" id="UP001060085"/>
    </source>
</evidence>
<accession>A0ACC0CFQ8</accession>
<sequence>MVAISLYKGNLHKVSNVPRTWIMPQRKISVKDFKTLLRRRNRALSRHLSATGTSVSAADPAVTVSDNPNPNSDAGNRDVTVVELDVVVEEETEEKAPPDKADLDEEMIEGSGEKRRLTGDDGLEKLEAEVADSAANEINHEVDDHNTVVENDATDVMEAQQVKMNEKREDEVPMNPSIEIQGSDREDAKSSKDKRKKEVEEKLNILQEKKHGLVQALKQILKAEEELKRRSTQGNAGRSSAPLHVDIPNDTGSMTRLNTPRLGSDGILISEVEGGEPDGMSHPNADNQHLLRLSSQSPCSDSHHKKPANNAIPHSARATLGVIGSPSRFAPTPTTQQGHPSNLPTVSVSGTNYIASSPSPAASGGTSVFRESRIPSPWN</sequence>
<name>A0ACC0CFQ8_CATRO</name>
<dbReference type="EMBL" id="CM044701">
    <property type="protein sequence ID" value="KAI5683593.1"/>
    <property type="molecule type" value="Genomic_DNA"/>
</dbReference>
<keyword evidence="2" id="KW-1185">Reference proteome</keyword>
<gene>
    <name evidence="1" type="ORF">M9H77_04821</name>
</gene>